<dbReference type="InterPro" id="IPR019734">
    <property type="entry name" value="TPR_rpt"/>
</dbReference>
<keyword evidence="1" id="KW-0802">TPR repeat</keyword>
<dbReference type="GeneID" id="117645678"/>
<dbReference type="SUPFAM" id="SSF48452">
    <property type="entry name" value="TPR-like"/>
    <property type="match status" value="1"/>
</dbReference>
<feature type="compositionally biased region" description="Polar residues" evidence="2">
    <location>
        <begin position="127"/>
        <end position="141"/>
    </location>
</feature>
<evidence type="ECO:0000256" key="2">
    <source>
        <dbReference type="SAM" id="MobiDB-lite"/>
    </source>
</evidence>
<dbReference type="FunCoup" id="A0A6P8YWH5">
    <property type="interactions" value="81"/>
</dbReference>
<name>A0A6P8YWH5_THRPL</name>
<organism evidence="4">
    <name type="scientific">Thrips palmi</name>
    <name type="common">Melon thrips</name>
    <dbReference type="NCBI Taxonomy" id="161013"/>
    <lineage>
        <taxon>Eukaryota</taxon>
        <taxon>Metazoa</taxon>
        <taxon>Ecdysozoa</taxon>
        <taxon>Arthropoda</taxon>
        <taxon>Hexapoda</taxon>
        <taxon>Insecta</taxon>
        <taxon>Pterygota</taxon>
        <taxon>Neoptera</taxon>
        <taxon>Paraneoptera</taxon>
        <taxon>Thysanoptera</taxon>
        <taxon>Terebrantia</taxon>
        <taxon>Thripoidea</taxon>
        <taxon>Thripidae</taxon>
        <taxon>Thrips</taxon>
    </lineage>
</organism>
<dbReference type="CTD" id="33217"/>
<feature type="region of interest" description="Disordered" evidence="2">
    <location>
        <begin position="73"/>
        <end position="141"/>
    </location>
</feature>
<protein>
    <submittedName>
        <fullName evidence="4">Tetratricopeptide repeat protein 8</fullName>
    </submittedName>
</protein>
<dbReference type="InterPro" id="IPR011990">
    <property type="entry name" value="TPR-like_helical_dom_sf"/>
</dbReference>
<dbReference type="GO" id="GO:0097730">
    <property type="term" value="C:non-motile cilium"/>
    <property type="evidence" value="ECO:0007669"/>
    <property type="project" value="TreeGrafter"/>
</dbReference>
<dbReference type="OrthoDB" id="421121at2759"/>
<evidence type="ECO:0000313" key="3">
    <source>
        <dbReference type="Proteomes" id="UP000515158"/>
    </source>
</evidence>
<dbReference type="RefSeq" id="XP_034241885.1">
    <property type="nucleotide sequence ID" value="XM_034385994.1"/>
</dbReference>
<dbReference type="GO" id="GO:0036064">
    <property type="term" value="C:ciliary basal body"/>
    <property type="evidence" value="ECO:0007669"/>
    <property type="project" value="TreeGrafter"/>
</dbReference>
<dbReference type="GO" id="GO:0034464">
    <property type="term" value="C:BBSome"/>
    <property type="evidence" value="ECO:0007669"/>
    <property type="project" value="InterPro"/>
</dbReference>
<dbReference type="Proteomes" id="UP000515158">
    <property type="component" value="Unplaced"/>
</dbReference>
<dbReference type="PANTHER" id="PTHR44177">
    <property type="entry name" value="TETRATRICOPEPTIDE REPEAT PROTEIN 8"/>
    <property type="match status" value="1"/>
</dbReference>
<dbReference type="GO" id="GO:1905515">
    <property type="term" value="P:non-motile cilium assembly"/>
    <property type="evidence" value="ECO:0007669"/>
    <property type="project" value="InterPro"/>
</dbReference>
<sequence length="499" mass="56362">MDLIFLALSLYKKRQFEECVKTCTELLDKNPFDQAVWVLKMKALTEQLYVDDLEAEEEGIAEAFMDNETIAESARPGTSLKNPGTSQGGSTQGYRPWTQTGRPVSGVVRPGTQTARPGTMEQALRTPRTSKTARPSTSQSARTIRLGTASMLSEPGGPFIQLSRINLGNYAAKPSLAKPLFLYILYHENSIRHALQLAVLATQACEFKDWWWKVQLGKCYYSLGLMREAEQQFRSALRQHQCIETFLRLGRVYIRLDQPLSALDVCRTGLEYFPKEITLLTEIARIFEGLNNMTMSVKYYREIVTEDSTNVEAIACIGMHHFYTDQPEMALRFYRRLLQMGLYNAELFNNLGLCCFYAQQYDMTLSCFQHALSLAKEDDVADIWYNIGLIAIGVGDTRLAGQCLRLAISADSSHAPAYNNLGVLELRRGRVNEARAFFQAAASLAPYLFEPYFNHAALSNKLGDLQASYIVIQKSLEAYPSHIPSQELLHALEKHFTFI</sequence>
<dbReference type="Pfam" id="PF13432">
    <property type="entry name" value="TPR_16"/>
    <property type="match status" value="1"/>
</dbReference>
<feature type="repeat" description="TPR" evidence="1">
    <location>
        <begin position="415"/>
        <end position="448"/>
    </location>
</feature>
<reference evidence="4" key="1">
    <citation type="submission" date="2025-08" db="UniProtKB">
        <authorList>
            <consortium name="RefSeq"/>
        </authorList>
    </citation>
    <scope>IDENTIFICATION</scope>
    <source>
        <tissue evidence="4">Total insect</tissue>
    </source>
</reference>
<accession>A0A6P8YWH5</accession>
<feature type="compositionally biased region" description="Polar residues" evidence="2">
    <location>
        <begin position="92"/>
        <end position="102"/>
    </location>
</feature>
<dbReference type="AlphaFoldDB" id="A0A6P8YWH5"/>
<dbReference type="FunFam" id="1.25.40.10:FF:000300">
    <property type="entry name" value="Tetratricopeptide repeat domain 8"/>
    <property type="match status" value="1"/>
</dbReference>
<dbReference type="SMART" id="SM00028">
    <property type="entry name" value="TPR"/>
    <property type="match status" value="9"/>
</dbReference>
<proteinExistence type="predicted"/>
<evidence type="ECO:0000313" key="4">
    <source>
        <dbReference type="RefSeq" id="XP_034241885.1"/>
    </source>
</evidence>
<evidence type="ECO:0000256" key="1">
    <source>
        <dbReference type="PROSITE-ProRule" id="PRU00339"/>
    </source>
</evidence>
<keyword evidence="3" id="KW-1185">Reference proteome</keyword>
<dbReference type="InParanoid" id="A0A6P8YWH5"/>
<dbReference type="Gene3D" id="1.25.40.10">
    <property type="entry name" value="Tetratricopeptide repeat domain"/>
    <property type="match status" value="1"/>
</dbReference>
<dbReference type="PROSITE" id="PS50005">
    <property type="entry name" value="TPR"/>
    <property type="match status" value="2"/>
</dbReference>
<dbReference type="PANTHER" id="PTHR44177:SF1">
    <property type="entry name" value="TETRATRICOPEPTIDE REPEAT PROTEIN 8"/>
    <property type="match status" value="1"/>
</dbReference>
<feature type="repeat" description="TPR" evidence="1">
    <location>
        <begin position="345"/>
        <end position="378"/>
    </location>
</feature>
<dbReference type="InterPro" id="IPR028796">
    <property type="entry name" value="BBS8"/>
</dbReference>
<gene>
    <name evidence="4" type="primary">LOC117645678</name>
</gene>
<dbReference type="KEGG" id="tpal:117645678"/>
<dbReference type="CDD" id="cd21341">
    <property type="entry name" value="TTC8_N"/>
    <property type="match status" value="1"/>
</dbReference>